<dbReference type="EMBL" id="CM047906">
    <property type="protein sequence ID" value="KAJ0086152.1"/>
    <property type="molecule type" value="Genomic_DNA"/>
</dbReference>
<comment type="caution">
    <text evidence="1">The sequence shown here is derived from an EMBL/GenBank/DDBJ whole genome shotgun (WGS) entry which is preliminary data.</text>
</comment>
<gene>
    <name evidence="1" type="ORF">Patl1_07096</name>
</gene>
<reference evidence="2" key="1">
    <citation type="journal article" date="2023" name="G3 (Bethesda)">
        <title>Genome assembly and association tests identify interacting loci associated with vigor, precocity, and sex in interspecific pistachio rootstocks.</title>
        <authorList>
            <person name="Palmer W."/>
            <person name="Jacygrad E."/>
            <person name="Sagayaradj S."/>
            <person name="Cavanaugh K."/>
            <person name="Han R."/>
            <person name="Bertier L."/>
            <person name="Beede B."/>
            <person name="Kafkas S."/>
            <person name="Golino D."/>
            <person name="Preece J."/>
            <person name="Michelmore R."/>
        </authorList>
    </citation>
    <scope>NUCLEOTIDE SEQUENCE [LARGE SCALE GENOMIC DNA]</scope>
</reference>
<dbReference type="Proteomes" id="UP001164250">
    <property type="component" value="Chromosome 10"/>
</dbReference>
<evidence type="ECO:0000313" key="1">
    <source>
        <dbReference type="EMBL" id="KAJ0086152.1"/>
    </source>
</evidence>
<evidence type="ECO:0000313" key="2">
    <source>
        <dbReference type="Proteomes" id="UP001164250"/>
    </source>
</evidence>
<keyword evidence="2" id="KW-1185">Reference proteome</keyword>
<accession>A0ACC1AHU7</accession>
<proteinExistence type="predicted"/>
<organism evidence="1 2">
    <name type="scientific">Pistacia atlantica</name>
    <dbReference type="NCBI Taxonomy" id="434234"/>
    <lineage>
        <taxon>Eukaryota</taxon>
        <taxon>Viridiplantae</taxon>
        <taxon>Streptophyta</taxon>
        <taxon>Embryophyta</taxon>
        <taxon>Tracheophyta</taxon>
        <taxon>Spermatophyta</taxon>
        <taxon>Magnoliopsida</taxon>
        <taxon>eudicotyledons</taxon>
        <taxon>Gunneridae</taxon>
        <taxon>Pentapetalae</taxon>
        <taxon>rosids</taxon>
        <taxon>malvids</taxon>
        <taxon>Sapindales</taxon>
        <taxon>Anacardiaceae</taxon>
        <taxon>Pistacia</taxon>
    </lineage>
</organism>
<protein>
    <submittedName>
        <fullName evidence="1">Uncharacterized protein</fullName>
    </submittedName>
</protein>
<sequence>MLGLVKNTVIVSSILGGVSDNTGSGIARRLVIKAGLNVILACNIPKNSRMIEVNAEKNLVEKLISLGFFFLLRIYFHQHHNCRDHKIYIRCTTNALHCQNTIIFTTLKNAVEKYESGNLRLEATNVFNDASDGYLVEDSCVFVADVFVCKETITGEGECLSIIKDAPTLTVGFTLKSVMFLTHEKIPALSKGRSLGTGTFRSLYLALADLTTLAPGSKIYAPGSGAGQAHGW</sequence>
<name>A0ACC1AHU7_9ROSI</name>